<dbReference type="EMBL" id="OX395140">
    <property type="protein sequence ID" value="CAI5793584.1"/>
    <property type="molecule type" value="Genomic_DNA"/>
</dbReference>
<feature type="non-terminal residue" evidence="1">
    <location>
        <position position="1"/>
    </location>
</feature>
<sequence length="51" mass="5665">AKQLPRAKENQVGNCSNRKRESFSVMPRAAGILLKAGEMLRSIASLHIRET</sequence>
<keyword evidence="2" id="KW-1185">Reference proteome</keyword>
<accession>A0AA35PMI3</accession>
<evidence type="ECO:0000313" key="2">
    <source>
        <dbReference type="Proteomes" id="UP001178461"/>
    </source>
</evidence>
<organism evidence="1 2">
    <name type="scientific">Podarcis lilfordi</name>
    <name type="common">Lilford's wall lizard</name>
    <dbReference type="NCBI Taxonomy" id="74358"/>
    <lineage>
        <taxon>Eukaryota</taxon>
        <taxon>Metazoa</taxon>
        <taxon>Chordata</taxon>
        <taxon>Craniata</taxon>
        <taxon>Vertebrata</taxon>
        <taxon>Euteleostomi</taxon>
        <taxon>Lepidosauria</taxon>
        <taxon>Squamata</taxon>
        <taxon>Bifurcata</taxon>
        <taxon>Unidentata</taxon>
        <taxon>Episquamata</taxon>
        <taxon>Laterata</taxon>
        <taxon>Lacertibaenia</taxon>
        <taxon>Lacertidae</taxon>
        <taxon>Podarcis</taxon>
    </lineage>
</organism>
<dbReference type="AlphaFoldDB" id="A0AA35PMI3"/>
<protein>
    <submittedName>
        <fullName evidence="1">Uncharacterized protein</fullName>
    </submittedName>
</protein>
<reference evidence="1" key="1">
    <citation type="submission" date="2022-12" db="EMBL/GenBank/DDBJ databases">
        <authorList>
            <person name="Alioto T."/>
            <person name="Alioto T."/>
            <person name="Gomez Garrido J."/>
        </authorList>
    </citation>
    <scope>NUCLEOTIDE SEQUENCE</scope>
</reference>
<proteinExistence type="predicted"/>
<dbReference type="Proteomes" id="UP001178461">
    <property type="component" value="Chromosome Z"/>
</dbReference>
<gene>
    <name evidence="1" type="ORF">PODLI_1B039536</name>
</gene>
<feature type="non-terminal residue" evidence="1">
    <location>
        <position position="51"/>
    </location>
</feature>
<name>A0AA35PMI3_9SAUR</name>
<evidence type="ECO:0000313" key="1">
    <source>
        <dbReference type="EMBL" id="CAI5793584.1"/>
    </source>
</evidence>